<sequence>MDNGVVGGSGRGFRTFISATFMLSLVGCGGLGLLPHESKVSQNAFSTYEQVQAAYTDVVPGQTRLTDLPRLGFDTATTPNVEVLSYLGVIERFMPRSTMSFDHLAAPVQSCIESQDRCSAFVFHPQHVESRRMGNFFLDLFGFERRTVDTGWTAEVVLLMQDGHVAYKLMSGRPRIEDTHDQVTPLGPLQDIGDTVTKTASRFF</sequence>
<dbReference type="EMBL" id="BAAADD010000010">
    <property type="protein sequence ID" value="GAA0582834.1"/>
    <property type="molecule type" value="Genomic_DNA"/>
</dbReference>
<accession>A0ABP3QAB1</accession>
<name>A0ABP3QAB1_9PROT</name>
<dbReference type="RefSeq" id="WP_166937205.1">
    <property type="nucleotide sequence ID" value="NZ_BAAADD010000010.1"/>
</dbReference>
<keyword evidence="1" id="KW-0472">Membrane</keyword>
<gene>
    <name evidence="2" type="ORF">GCM10008942_34660</name>
</gene>
<organism evidence="2 3">
    <name type="scientific">Rhizomicrobium electricum</name>
    <dbReference type="NCBI Taxonomy" id="480070"/>
    <lineage>
        <taxon>Bacteria</taxon>
        <taxon>Pseudomonadati</taxon>
        <taxon>Pseudomonadota</taxon>
        <taxon>Alphaproteobacteria</taxon>
        <taxon>Micropepsales</taxon>
        <taxon>Micropepsaceae</taxon>
        <taxon>Rhizomicrobium</taxon>
    </lineage>
</organism>
<feature type="transmembrane region" description="Helical" evidence="1">
    <location>
        <begin position="12"/>
        <end position="34"/>
    </location>
</feature>
<keyword evidence="1" id="KW-0812">Transmembrane</keyword>
<keyword evidence="1" id="KW-1133">Transmembrane helix</keyword>
<dbReference type="Proteomes" id="UP001499951">
    <property type="component" value="Unassembled WGS sequence"/>
</dbReference>
<proteinExistence type="predicted"/>
<protein>
    <recommendedName>
        <fullName evidence="4">Lipoprotein</fullName>
    </recommendedName>
</protein>
<evidence type="ECO:0000313" key="3">
    <source>
        <dbReference type="Proteomes" id="UP001499951"/>
    </source>
</evidence>
<evidence type="ECO:0000256" key="1">
    <source>
        <dbReference type="SAM" id="Phobius"/>
    </source>
</evidence>
<reference evidence="3" key="1">
    <citation type="journal article" date="2019" name="Int. J. Syst. Evol. Microbiol.">
        <title>The Global Catalogue of Microorganisms (GCM) 10K type strain sequencing project: providing services to taxonomists for standard genome sequencing and annotation.</title>
        <authorList>
            <consortium name="The Broad Institute Genomics Platform"/>
            <consortium name="The Broad Institute Genome Sequencing Center for Infectious Disease"/>
            <person name="Wu L."/>
            <person name="Ma J."/>
        </authorList>
    </citation>
    <scope>NUCLEOTIDE SEQUENCE [LARGE SCALE GENOMIC DNA]</scope>
    <source>
        <strain evidence="3">JCM 15089</strain>
    </source>
</reference>
<comment type="caution">
    <text evidence="2">The sequence shown here is derived from an EMBL/GenBank/DDBJ whole genome shotgun (WGS) entry which is preliminary data.</text>
</comment>
<keyword evidence="3" id="KW-1185">Reference proteome</keyword>
<evidence type="ECO:0008006" key="4">
    <source>
        <dbReference type="Google" id="ProtNLM"/>
    </source>
</evidence>
<evidence type="ECO:0000313" key="2">
    <source>
        <dbReference type="EMBL" id="GAA0582834.1"/>
    </source>
</evidence>